<dbReference type="AlphaFoldDB" id="A0A9W7TPP5"/>
<dbReference type="Proteomes" id="UP001059041">
    <property type="component" value="Linkage Group LG15"/>
</dbReference>
<dbReference type="InterPro" id="IPR004244">
    <property type="entry name" value="Transposase_22"/>
</dbReference>
<sequence length="232" mass="26323">ADLEDRSRRDNIRIINLPEGVEGKTNLKAYILGSLPVWLPALAEAKPEIMRAHRIGPPNNTGRPCTVIAKMLRYTDRDLLLRTSRKSSIKVDGKDIRFAADYSAFTTNRRCSFVEVIKKAQKIGFQTFLMYPAQLKLTRGLTQRIFKSHLEVEDFLGGLATQENVEGEIMTTDILHIATWNVNGLNSPIKRTACLDYLYRHQVDVAFIQESHLKKSDVQKFSKLSGTISIFD</sequence>
<proteinExistence type="predicted"/>
<keyword evidence="2" id="KW-1185">Reference proteome</keyword>
<organism evidence="1 2">
    <name type="scientific">Triplophysa rosa</name>
    <name type="common">Cave loach</name>
    <dbReference type="NCBI Taxonomy" id="992332"/>
    <lineage>
        <taxon>Eukaryota</taxon>
        <taxon>Metazoa</taxon>
        <taxon>Chordata</taxon>
        <taxon>Craniata</taxon>
        <taxon>Vertebrata</taxon>
        <taxon>Euteleostomi</taxon>
        <taxon>Actinopterygii</taxon>
        <taxon>Neopterygii</taxon>
        <taxon>Teleostei</taxon>
        <taxon>Ostariophysi</taxon>
        <taxon>Cypriniformes</taxon>
        <taxon>Nemacheilidae</taxon>
        <taxon>Triplophysa</taxon>
    </lineage>
</organism>
<dbReference type="InterPro" id="IPR036691">
    <property type="entry name" value="Endo/exonu/phosph_ase_sf"/>
</dbReference>
<feature type="non-terminal residue" evidence="1">
    <location>
        <position position="232"/>
    </location>
</feature>
<name>A0A9W7TPP5_TRIRA</name>
<dbReference type="SUPFAM" id="SSF56219">
    <property type="entry name" value="DNase I-like"/>
    <property type="match status" value="1"/>
</dbReference>
<comment type="caution">
    <text evidence="1">The sequence shown here is derived from an EMBL/GenBank/DDBJ whole genome shotgun (WGS) entry which is preliminary data.</text>
</comment>
<dbReference type="Gene3D" id="3.60.10.10">
    <property type="entry name" value="Endonuclease/exonuclease/phosphatase"/>
    <property type="match status" value="1"/>
</dbReference>
<dbReference type="Gene3D" id="3.30.70.1820">
    <property type="entry name" value="L1 transposable element, RRM domain"/>
    <property type="match status" value="1"/>
</dbReference>
<dbReference type="PANTHER" id="PTHR11505">
    <property type="entry name" value="L1 TRANSPOSABLE ELEMENT-RELATED"/>
    <property type="match status" value="1"/>
</dbReference>
<gene>
    <name evidence="1" type="ORF">IRJ41_017129</name>
</gene>
<evidence type="ECO:0000313" key="1">
    <source>
        <dbReference type="EMBL" id="KAI7799912.1"/>
    </source>
</evidence>
<evidence type="ECO:0000313" key="2">
    <source>
        <dbReference type="Proteomes" id="UP001059041"/>
    </source>
</evidence>
<accession>A0A9W7TPP5</accession>
<reference evidence="1" key="1">
    <citation type="submission" date="2021-02" db="EMBL/GenBank/DDBJ databases">
        <title>Comparative genomics reveals that relaxation of natural selection precedes convergent phenotypic evolution of cavefish.</title>
        <authorList>
            <person name="Peng Z."/>
        </authorList>
    </citation>
    <scope>NUCLEOTIDE SEQUENCE</scope>
    <source>
        <tissue evidence="1">Muscle</tissue>
    </source>
</reference>
<protein>
    <submittedName>
        <fullName evidence="1">Follistatin-related protein 5-like</fullName>
    </submittedName>
</protein>
<dbReference type="EMBL" id="JAFHDT010000015">
    <property type="protein sequence ID" value="KAI7799912.1"/>
    <property type="molecule type" value="Genomic_DNA"/>
</dbReference>